<feature type="compositionally biased region" description="Gly residues" evidence="5">
    <location>
        <begin position="119"/>
        <end position="128"/>
    </location>
</feature>
<feature type="non-terminal residue" evidence="7">
    <location>
        <position position="1"/>
    </location>
</feature>
<dbReference type="GO" id="GO:0005886">
    <property type="term" value="C:plasma membrane"/>
    <property type="evidence" value="ECO:0007669"/>
    <property type="project" value="InterPro"/>
</dbReference>
<comment type="caution">
    <text evidence="7">The sequence shown here is derived from an EMBL/GenBank/DDBJ whole genome shotgun (WGS) entry which is preliminary data.</text>
</comment>
<evidence type="ECO:0000313" key="7">
    <source>
        <dbReference type="EMBL" id="EQD35259.1"/>
    </source>
</evidence>
<accession>T1A2G0</accession>
<dbReference type="InterPro" id="IPR007452">
    <property type="entry name" value="TamB_C"/>
</dbReference>
<feature type="non-terminal residue" evidence="7">
    <location>
        <position position="143"/>
    </location>
</feature>
<reference evidence="7" key="1">
    <citation type="submission" date="2013-08" db="EMBL/GenBank/DDBJ databases">
        <authorList>
            <person name="Mendez C."/>
            <person name="Richter M."/>
            <person name="Ferrer M."/>
            <person name="Sanchez J."/>
        </authorList>
    </citation>
    <scope>NUCLEOTIDE SEQUENCE</scope>
</reference>
<dbReference type="Pfam" id="PF04357">
    <property type="entry name" value="TamB"/>
    <property type="match status" value="1"/>
</dbReference>
<evidence type="ECO:0000256" key="5">
    <source>
        <dbReference type="SAM" id="MobiDB-lite"/>
    </source>
</evidence>
<evidence type="ECO:0000256" key="2">
    <source>
        <dbReference type="ARBA" id="ARBA00022692"/>
    </source>
</evidence>
<dbReference type="EMBL" id="AUZZ01008997">
    <property type="protein sequence ID" value="EQD35259.1"/>
    <property type="molecule type" value="Genomic_DNA"/>
</dbReference>
<gene>
    <name evidence="7" type="ORF">B2A_12476</name>
</gene>
<comment type="subcellular location">
    <subcellularLocation>
        <location evidence="1">Membrane</location>
        <topology evidence="1">Single-pass membrane protein</topology>
    </subcellularLocation>
</comment>
<keyword evidence="3" id="KW-1133">Transmembrane helix</keyword>
<dbReference type="GO" id="GO:0009306">
    <property type="term" value="P:protein secretion"/>
    <property type="evidence" value="ECO:0007669"/>
    <property type="project" value="InterPro"/>
</dbReference>
<name>T1A2G0_9ZZZZ</name>
<protein>
    <submittedName>
        <fullName evidence="7">Protein containing DUF490</fullName>
    </submittedName>
</protein>
<organism evidence="7">
    <name type="scientific">mine drainage metagenome</name>
    <dbReference type="NCBI Taxonomy" id="410659"/>
    <lineage>
        <taxon>unclassified sequences</taxon>
        <taxon>metagenomes</taxon>
        <taxon>ecological metagenomes</taxon>
    </lineage>
</organism>
<keyword evidence="4" id="KW-0472">Membrane</keyword>
<reference evidence="7" key="2">
    <citation type="journal article" date="2014" name="ISME J.">
        <title>Microbial stratification in low pH oxic and suboxic macroscopic growths along an acid mine drainage.</title>
        <authorList>
            <person name="Mendez-Garcia C."/>
            <person name="Mesa V."/>
            <person name="Sprenger R.R."/>
            <person name="Richter M."/>
            <person name="Diez M.S."/>
            <person name="Solano J."/>
            <person name="Bargiela R."/>
            <person name="Golyshina O.V."/>
            <person name="Manteca A."/>
            <person name="Ramos J.L."/>
            <person name="Gallego J.R."/>
            <person name="Llorente I."/>
            <person name="Martins Dos Santos V.A."/>
            <person name="Jensen O.N."/>
            <person name="Pelaez A.I."/>
            <person name="Sanchez J."/>
            <person name="Ferrer M."/>
        </authorList>
    </citation>
    <scope>NUCLEOTIDE SEQUENCE</scope>
</reference>
<proteinExistence type="predicted"/>
<evidence type="ECO:0000256" key="3">
    <source>
        <dbReference type="ARBA" id="ARBA00022989"/>
    </source>
</evidence>
<feature type="region of interest" description="Disordered" evidence="5">
    <location>
        <begin position="119"/>
        <end position="143"/>
    </location>
</feature>
<evidence type="ECO:0000259" key="6">
    <source>
        <dbReference type="Pfam" id="PF04357"/>
    </source>
</evidence>
<keyword evidence="2" id="KW-0812">Transmembrane</keyword>
<feature type="domain" description="Translocation and assembly module TamB C-terminal" evidence="6">
    <location>
        <begin position="26"/>
        <end position="143"/>
    </location>
</feature>
<evidence type="ECO:0000256" key="4">
    <source>
        <dbReference type="ARBA" id="ARBA00023136"/>
    </source>
</evidence>
<dbReference type="AlphaFoldDB" id="T1A2G0"/>
<sequence>TATGRQGRESIRRSISFAQTSVMYLSPTIVTLRITGFADAPNISLSSNPELPQDDLLALLLFGKPASQLTPYELAETGAALASLSGLGGSGAGSLNPLTWIRRHLGLNTLSVASAAPGTGGAGGGTQTGGTSVTAGKYLSNRV</sequence>
<evidence type="ECO:0000256" key="1">
    <source>
        <dbReference type="ARBA" id="ARBA00004167"/>
    </source>
</evidence>